<evidence type="ECO:0000256" key="1">
    <source>
        <dbReference type="ARBA" id="ARBA00006525"/>
    </source>
</evidence>
<reference evidence="3 4" key="1">
    <citation type="submission" date="2017-05" db="EMBL/GenBank/DDBJ databases">
        <title>Vagococcus spp. assemblies.</title>
        <authorList>
            <person name="Gulvik C.A."/>
        </authorList>
    </citation>
    <scope>NUCLEOTIDE SEQUENCE [LARGE SCALE GENOMIC DNA]</scope>
    <source>
        <strain evidence="3 4">DSM 24756</strain>
    </source>
</reference>
<dbReference type="InterPro" id="IPR003488">
    <property type="entry name" value="DprA"/>
</dbReference>
<comment type="caution">
    <text evidence="3">The sequence shown here is derived from an EMBL/GenBank/DDBJ whole genome shotgun (WGS) entry which is preliminary data.</text>
</comment>
<feature type="domain" description="Smf/DprA SLOG" evidence="2">
    <location>
        <begin position="98"/>
        <end position="307"/>
    </location>
</feature>
<dbReference type="Pfam" id="PF02481">
    <property type="entry name" value="DNA_processg_A"/>
    <property type="match status" value="1"/>
</dbReference>
<accession>A0A430AJA8</accession>
<dbReference type="SUPFAM" id="SSF102405">
    <property type="entry name" value="MCP/YpsA-like"/>
    <property type="match status" value="1"/>
</dbReference>
<comment type="similarity">
    <text evidence="1">Belongs to the DprA/Smf family.</text>
</comment>
<evidence type="ECO:0000313" key="3">
    <source>
        <dbReference type="EMBL" id="RSU08129.1"/>
    </source>
</evidence>
<protein>
    <submittedName>
        <fullName evidence="3">DNA protecting protein DprA</fullName>
    </submittedName>
</protein>
<gene>
    <name evidence="3" type="ORF">CBF30_02475</name>
</gene>
<keyword evidence="4" id="KW-1185">Reference proteome</keyword>
<dbReference type="AlphaFoldDB" id="A0A430AJA8"/>
<dbReference type="OrthoDB" id="9785707at2"/>
<dbReference type="Gene3D" id="3.40.50.450">
    <property type="match status" value="1"/>
</dbReference>
<proteinExistence type="inferred from homology"/>
<organism evidence="3 4">
    <name type="scientific">Vagococcus entomophilus</name>
    <dbReference type="NCBI Taxonomy" id="1160095"/>
    <lineage>
        <taxon>Bacteria</taxon>
        <taxon>Bacillati</taxon>
        <taxon>Bacillota</taxon>
        <taxon>Bacilli</taxon>
        <taxon>Lactobacillales</taxon>
        <taxon>Enterococcaceae</taxon>
        <taxon>Vagococcus</taxon>
    </lineage>
</organism>
<dbReference type="InterPro" id="IPR057666">
    <property type="entry name" value="DrpA_SLOG"/>
</dbReference>
<evidence type="ECO:0000313" key="4">
    <source>
        <dbReference type="Proteomes" id="UP000288669"/>
    </source>
</evidence>
<dbReference type="GO" id="GO:0009294">
    <property type="term" value="P:DNA-mediated transformation"/>
    <property type="evidence" value="ECO:0007669"/>
    <property type="project" value="InterPro"/>
</dbReference>
<dbReference type="EMBL" id="NGJZ01000001">
    <property type="protein sequence ID" value="RSU08129.1"/>
    <property type="molecule type" value="Genomic_DNA"/>
</dbReference>
<dbReference type="PANTHER" id="PTHR43022:SF1">
    <property type="entry name" value="PROTEIN SMF"/>
    <property type="match status" value="1"/>
</dbReference>
<name>A0A430AJA8_9ENTE</name>
<sequence>MKDAFFCKYIDINAKEGFFMLPERRYFLFLMKQIPSLSNVQLLKMLQYLENYHCKQVSFLELCDALQLRTKMKEVLITSYEKILKNEKKWQLNYQNEKFITLLDEAYPSCLAEIYNPPVLLFYRGDIQLLSKSSLALIGSRAATSSGRKVIERLVPGLVRAGIPIVSGLARGIDTYAHQMTIRQKGSTIAVIGSGLERTYPKENFRLQQFIAKNHLLVTEYPDDTPPFSYHFPMRNRIIAGITQGTCVVEARRRSGTLITAQYALEAGRSVFCVPGDSTKPTTEGCHELIQQGAKCIWKSEHIIEEFL</sequence>
<dbReference type="NCBIfam" id="TIGR00732">
    <property type="entry name" value="dprA"/>
    <property type="match status" value="1"/>
</dbReference>
<dbReference type="PANTHER" id="PTHR43022">
    <property type="entry name" value="PROTEIN SMF"/>
    <property type="match status" value="1"/>
</dbReference>
<evidence type="ECO:0000259" key="2">
    <source>
        <dbReference type="Pfam" id="PF02481"/>
    </source>
</evidence>
<dbReference type="Proteomes" id="UP000288669">
    <property type="component" value="Unassembled WGS sequence"/>
</dbReference>